<accession>W4LDW0</accession>
<evidence type="ECO:0000313" key="1">
    <source>
        <dbReference type="EMBL" id="ETW96182.1"/>
    </source>
</evidence>
<proteinExistence type="predicted"/>
<comment type="caution">
    <text evidence="1">The sequence shown here is derived from an EMBL/GenBank/DDBJ whole genome shotgun (WGS) entry which is preliminary data.</text>
</comment>
<name>W4LDW0_9BACT</name>
<sequence>MLAGMVAFLTALRSSWRKRPEAIQTTLYDLIATM</sequence>
<keyword evidence="2" id="KW-1185">Reference proteome</keyword>
<dbReference type="Proteomes" id="UP000019140">
    <property type="component" value="Unassembled WGS sequence"/>
</dbReference>
<dbReference type="HOGENOM" id="CLU_3372737_0_0_7"/>
<protein>
    <submittedName>
        <fullName evidence="1">Uncharacterized protein</fullName>
    </submittedName>
</protein>
<dbReference type="EMBL" id="AZHX01002220">
    <property type="protein sequence ID" value="ETW96182.1"/>
    <property type="molecule type" value="Genomic_DNA"/>
</dbReference>
<dbReference type="AlphaFoldDB" id="W4LDW0"/>
<gene>
    <name evidence="1" type="ORF">ETSY2_46900</name>
</gene>
<organism evidence="1 2">
    <name type="scientific">Candidatus Entotheonella gemina</name>
    <dbReference type="NCBI Taxonomy" id="1429439"/>
    <lineage>
        <taxon>Bacteria</taxon>
        <taxon>Pseudomonadati</taxon>
        <taxon>Nitrospinota/Tectimicrobiota group</taxon>
        <taxon>Candidatus Tectimicrobiota</taxon>
        <taxon>Candidatus Entotheonellia</taxon>
        <taxon>Candidatus Entotheonellales</taxon>
        <taxon>Candidatus Entotheonellaceae</taxon>
        <taxon>Candidatus Entotheonella</taxon>
    </lineage>
</organism>
<reference evidence="1 2" key="1">
    <citation type="journal article" date="2014" name="Nature">
        <title>An environmental bacterial taxon with a large and distinct metabolic repertoire.</title>
        <authorList>
            <person name="Wilson M.C."/>
            <person name="Mori T."/>
            <person name="Ruckert C."/>
            <person name="Uria A.R."/>
            <person name="Helf M.J."/>
            <person name="Takada K."/>
            <person name="Gernert C."/>
            <person name="Steffens U.A."/>
            <person name="Heycke N."/>
            <person name="Schmitt S."/>
            <person name="Rinke C."/>
            <person name="Helfrich E.J."/>
            <person name="Brachmann A.O."/>
            <person name="Gurgui C."/>
            <person name="Wakimoto T."/>
            <person name="Kracht M."/>
            <person name="Crusemann M."/>
            <person name="Hentschel U."/>
            <person name="Abe I."/>
            <person name="Matsunaga S."/>
            <person name="Kalinowski J."/>
            <person name="Takeyama H."/>
            <person name="Piel J."/>
        </authorList>
    </citation>
    <scope>NUCLEOTIDE SEQUENCE [LARGE SCALE GENOMIC DNA]</scope>
    <source>
        <strain evidence="2">TSY2</strain>
    </source>
</reference>
<evidence type="ECO:0000313" key="2">
    <source>
        <dbReference type="Proteomes" id="UP000019140"/>
    </source>
</evidence>